<accession>A0ABR6VZK9</accession>
<evidence type="ECO:0008006" key="4">
    <source>
        <dbReference type="Google" id="ProtNLM"/>
    </source>
</evidence>
<dbReference type="EMBL" id="VFIA01000001">
    <property type="protein sequence ID" value="MBC3789557.1"/>
    <property type="molecule type" value="Genomic_DNA"/>
</dbReference>
<evidence type="ECO:0000256" key="1">
    <source>
        <dbReference type="SAM" id="SignalP"/>
    </source>
</evidence>
<organism evidence="2 3">
    <name type="scientific">Spirosoma utsteinense</name>
    <dbReference type="NCBI Taxonomy" id="2585773"/>
    <lineage>
        <taxon>Bacteria</taxon>
        <taxon>Pseudomonadati</taxon>
        <taxon>Bacteroidota</taxon>
        <taxon>Cytophagia</taxon>
        <taxon>Cytophagales</taxon>
        <taxon>Cytophagaceae</taxon>
        <taxon>Spirosoma</taxon>
    </lineage>
</organism>
<feature type="chain" id="PRO_5046814369" description="NfeD-like C-terminal domain-containing protein" evidence="1">
    <location>
        <begin position="25"/>
        <end position="100"/>
    </location>
</feature>
<sequence length="100" mass="11032">MHLTVFPAPVSLALLSLSLLTSCASPKPFSRKGIVQQIKPGKDGYTASLRDRHGIGFDALVSRVRLQQAYRVLKVGDQVKVVGDTIHLNQRVRVLVTQIR</sequence>
<dbReference type="RefSeq" id="WP_186734833.1">
    <property type="nucleotide sequence ID" value="NZ_VFIA01000001.1"/>
</dbReference>
<dbReference type="Proteomes" id="UP000700732">
    <property type="component" value="Unassembled WGS sequence"/>
</dbReference>
<protein>
    <recommendedName>
        <fullName evidence="4">NfeD-like C-terminal domain-containing protein</fullName>
    </recommendedName>
</protein>
<keyword evidence="3" id="KW-1185">Reference proteome</keyword>
<proteinExistence type="predicted"/>
<keyword evidence="1" id="KW-0732">Signal</keyword>
<evidence type="ECO:0000313" key="3">
    <source>
        <dbReference type="Proteomes" id="UP000700732"/>
    </source>
</evidence>
<name>A0ABR6VZK9_9BACT</name>
<gene>
    <name evidence="2" type="ORF">FH603_37</name>
</gene>
<reference evidence="2 3" key="1">
    <citation type="submission" date="2019-06" db="EMBL/GenBank/DDBJ databases">
        <title>Spirosoma utsteinense sp. nov. isolated from Antarctic ice-free soils.</title>
        <authorList>
            <person name="Tahon G."/>
        </authorList>
    </citation>
    <scope>NUCLEOTIDE SEQUENCE [LARGE SCALE GENOMIC DNA]</scope>
    <source>
        <strain evidence="2 3">LMG 31447</strain>
    </source>
</reference>
<feature type="signal peptide" evidence="1">
    <location>
        <begin position="1"/>
        <end position="24"/>
    </location>
</feature>
<comment type="caution">
    <text evidence="2">The sequence shown here is derived from an EMBL/GenBank/DDBJ whole genome shotgun (WGS) entry which is preliminary data.</text>
</comment>
<evidence type="ECO:0000313" key="2">
    <source>
        <dbReference type="EMBL" id="MBC3789557.1"/>
    </source>
</evidence>